<dbReference type="EMBL" id="SZQL01000003">
    <property type="protein sequence ID" value="TKK70363.1"/>
    <property type="molecule type" value="Genomic_DNA"/>
</dbReference>
<evidence type="ECO:0000313" key="2">
    <source>
        <dbReference type="Proteomes" id="UP000305848"/>
    </source>
</evidence>
<proteinExistence type="predicted"/>
<keyword evidence="2" id="KW-1185">Reference proteome</keyword>
<dbReference type="Proteomes" id="UP000305848">
    <property type="component" value="Unassembled WGS sequence"/>
</dbReference>
<dbReference type="AlphaFoldDB" id="A0A4V5UUU3"/>
<accession>A0A4V5UUU3</accession>
<evidence type="ECO:0000313" key="1">
    <source>
        <dbReference type="EMBL" id="TKK70363.1"/>
    </source>
</evidence>
<organism evidence="1 2">
    <name type="scientific">Ilyomonas limi</name>
    <dbReference type="NCBI Taxonomy" id="2575867"/>
    <lineage>
        <taxon>Bacteria</taxon>
        <taxon>Pseudomonadati</taxon>
        <taxon>Bacteroidota</taxon>
        <taxon>Chitinophagia</taxon>
        <taxon>Chitinophagales</taxon>
        <taxon>Chitinophagaceae</taxon>
        <taxon>Ilyomonas</taxon>
    </lineage>
</organism>
<comment type="caution">
    <text evidence="1">The sequence shown here is derived from an EMBL/GenBank/DDBJ whole genome shotgun (WGS) entry which is preliminary data.</text>
</comment>
<protein>
    <submittedName>
        <fullName evidence="1">Uncharacterized protein</fullName>
    </submittedName>
</protein>
<name>A0A4V5UUU3_9BACT</name>
<reference evidence="1 2" key="1">
    <citation type="submission" date="2019-05" db="EMBL/GenBank/DDBJ databases">
        <title>Panacibacter sp. strain 17mud1-8 Genome sequencing and assembly.</title>
        <authorList>
            <person name="Chhetri G."/>
        </authorList>
    </citation>
    <scope>NUCLEOTIDE SEQUENCE [LARGE SCALE GENOMIC DNA]</scope>
    <source>
        <strain evidence="1 2">17mud1-8</strain>
    </source>
</reference>
<dbReference type="RefSeq" id="WP_137260908.1">
    <property type="nucleotide sequence ID" value="NZ_SZQL01000003.1"/>
</dbReference>
<sequence length="151" mass="16474">MNFTLIAANLVTLLVPFAKKAMEEFSGEAGKAVFNKISSVFSKVKSFFSHDAVASDTLARFENEPDKYKPFLEDVLKEQLAKNPDFGKEISHLLKEIENDGPQLKIVQKMQKGDNVMGVEAEEIGKAGISVDQDIAEGKNVTGVKAGKIGK</sequence>
<gene>
    <name evidence="1" type="ORF">FC093_06345</name>
</gene>